<evidence type="ECO:0000313" key="5">
    <source>
        <dbReference type="EMBL" id="VCU70233.1"/>
    </source>
</evidence>
<evidence type="ECO:0000256" key="1">
    <source>
        <dbReference type="ARBA" id="ARBA00001946"/>
    </source>
</evidence>
<dbReference type="SUPFAM" id="SSF56529">
    <property type="entry name" value="FAH"/>
    <property type="match status" value="1"/>
</dbReference>
<evidence type="ECO:0000256" key="2">
    <source>
        <dbReference type="ARBA" id="ARBA00010211"/>
    </source>
</evidence>
<dbReference type="PANTHER" id="PTHR42796">
    <property type="entry name" value="FUMARYLACETOACETATE HYDROLASE DOMAIN-CONTAINING PROTEIN 2A-RELATED"/>
    <property type="match status" value="1"/>
</dbReference>
<dbReference type="Pfam" id="PF01557">
    <property type="entry name" value="FAA_hydrolase"/>
    <property type="match status" value="1"/>
</dbReference>
<dbReference type="GO" id="GO:0046872">
    <property type="term" value="F:metal ion binding"/>
    <property type="evidence" value="ECO:0007669"/>
    <property type="project" value="UniProtKB-KW"/>
</dbReference>
<protein>
    <submittedName>
        <fullName evidence="5">Ureidoglycolate lyase</fullName>
        <ecNumber evidence="5">4.3.2.3</ecNumber>
    </submittedName>
</protein>
<dbReference type="PANTHER" id="PTHR42796:SF4">
    <property type="entry name" value="FUMARYLACETOACETATE HYDROLASE DOMAIN-CONTAINING PROTEIN 2A"/>
    <property type="match status" value="1"/>
</dbReference>
<accession>A0A3P4B1R9</accession>
<dbReference type="GO" id="GO:0044281">
    <property type="term" value="P:small molecule metabolic process"/>
    <property type="evidence" value="ECO:0007669"/>
    <property type="project" value="UniProtKB-ARBA"/>
</dbReference>
<keyword evidence="5" id="KW-0456">Lyase</keyword>
<keyword evidence="6" id="KW-1185">Reference proteome</keyword>
<dbReference type="Proteomes" id="UP000277294">
    <property type="component" value="Unassembled WGS sequence"/>
</dbReference>
<dbReference type="EC" id="4.3.2.3" evidence="5"/>
<sequence>MRICRYDEGRLGLVEDDKVYDVSAVLEQLPALRWPVPPGDQLIEHLDQLKPALQAARRQASARPLAEVRLLSPVATPAKVIAAPLNYHAHVDESLADAQIHNNVHVAHYEGFKSPVAKFGVFLKSAQSVVGAGEGVRIAFPGRRNDHEVELAVVIGRRGKDIPASDAFSYVAGYCIGLDMTVRGTEDRSFRKSADTYSVLGPWLVTADEIADPGNLSFSIHVNDEPRQDANTRDLITGIAELIELASSVYTLYPGDVIMTGTPEGVGTVQPGDVMHARIEGIGTMDVAVHG</sequence>
<gene>
    <name evidence="5" type="ORF">PIGHUM_02300</name>
</gene>
<comment type="similarity">
    <text evidence="2">Belongs to the FAH family.</text>
</comment>
<dbReference type="GO" id="GO:0050385">
    <property type="term" value="F:ureidoglycolate lyase activity"/>
    <property type="evidence" value="ECO:0007669"/>
    <property type="project" value="UniProtKB-EC"/>
</dbReference>
<feature type="domain" description="Fumarylacetoacetase-like C-terminal" evidence="4">
    <location>
        <begin position="79"/>
        <end position="289"/>
    </location>
</feature>
<reference evidence="5 6" key="1">
    <citation type="submission" date="2018-10" db="EMBL/GenBank/DDBJ databases">
        <authorList>
            <person name="Criscuolo A."/>
        </authorList>
    </citation>
    <scope>NUCLEOTIDE SEQUENCE [LARGE SCALE GENOMIC DNA]</scope>
    <source>
        <strain evidence="5">DnA1</strain>
    </source>
</reference>
<dbReference type="OrthoDB" id="8582489at2"/>
<organism evidence="5 6">
    <name type="scientific">Pigmentiphaga humi</name>
    <dbReference type="NCBI Taxonomy" id="2478468"/>
    <lineage>
        <taxon>Bacteria</taxon>
        <taxon>Pseudomonadati</taxon>
        <taxon>Pseudomonadota</taxon>
        <taxon>Betaproteobacteria</taxon>
        <taxon>Burkholderiales</taxon>
        <taxon>Alcaligenaceae</taxon>
        <taxon>Pigmentiphaga</taxon>
    </lineage>
</organism>
<keyword evidence="3" id="KW-0479">Metal-binding</keyword>
<dbReference type="RefSeq" id="WP_124079731.1">
    <property type="nucleotide sequence ID" value="NZ_UWPJ01000017.1"/>
</dbReference>
<dbReference type="InterPro" id="IPR051121">
    <property type="entry name" value="FAH"/>
</dbReference>
<proteinExistence type="inferred from homology"/>
<evidence type="ECO:0000256" key="3">
    <source>
        <dbReference type="ARBA" id="ARBA00022723"/>
    </source>
</evidence>
<dbReference type="EMBL" id="UWPJ01000017">
    <property type="protein sequence ID" value="VCU70233.1"/>
    <property type="molecule type" value="Genomic_DNA"/>
</dbReference>
<evidence type="ECO:0000259" key="4">
    <source>
        <dbReference type="Pfam" id="PF01557"/>
    </source>
</evidence>
<comment type="cofactor">
    <cofactor evidence="1">
        <name>Mg(2+)</name>
        <dbReference type="ChEBI" id="CHEBI:18420"/>
    </cofactor>
</comment>
<dbReference type="InterPro" id="IPR036663">
    <property type="entry name" value="Fumarylacetoacetase_C_sf"/>
</dbReference>
<name>A0A3P4B1R9_9BURK</name>
<dbReference type="InterPro" id="IPR011234">
    <property type="entry name" value="Fumarylacetoacetase-like_C"/>
</dbReference>
<evidence type="ECO:0000313" key="6">
    <source>
        <dbReference type="Proteomes" id="UP000277294"/>
    </source>
</evidence>
<dbReference type="Gene3D" id="3.90.850.10">
    <property type="entry name" value="Fumarylacetoacetase-like, C-terminal domain"/>
    <property type="match status" value="1"/>
</dbReference>
<dbReference type="AlphaFoldDB" id="A0A3P4B1R9"/>